<sequence length="336" mass="37445">MEIPVINRIGDFDARITSLQNPSFLSQIFALSGVEKIHHAYSFCKWGALILALLASFSPIIYRIKILILRIRNHYLIISQPPLITDDDFFYSSETDTSCSSLSEDEDQEEEYEPASSSSQSWRSIDEDFSVKGSGHYADNQLHNHNLRRRRNSSLEDLFSSLSDFTNGKSVVNLWDNLGFGLGLNVDKQLRNCISAYDMNTELNVFSVVGKKSEIPTVTTSSSSPAVIVSAETNVTGNLLRVWDTRVGGWIPEILAEWRPRLGKFVGISADGGKKIYVRDDISGRLTVGDMRKVSSPLANAMESHVDTWWDADAVIVAKEESVDELSGSDSLLRRG</sequence>
<dbReference type="EMBL" id="CM004400">
    <property type="protein sequence ID" value="OAY31330.1"/>
    <property type="molecule type" value="Genomic_DNA"/>
</dbReference>
<dbReference type="OMA" id="LRKFNGA"/>
<proteinExistence type="predicted"/>
<feature type="region of interest" description="Disordered" evidence="1">
    <location>
        <begin position="96"/>
        <end position="123"/>
    </location>
</feature>
<name>A0A2C9UKM3_MANES</name>
<dbReference type="Gramene" id="Manes.14G103500.1.v8.1">
    <property type="protein sequence ID" value="Manes.14G103500.1.v8.1.CDS.1"/>
    <property type="gene ID" value="Manes.14G103500.v8.1"/>
</dbReference>
<evidence type="ECO:0000256" key="1">
    <source>
        <dbReference type="SAM" id="MobiDB-lite"/>
    </source>
</evidence>
<dbReference type="PANTHER" id="PTHR36715">
    <property type="entry name" value="BNAANNG41370D PROTEIN"/>
    <property type="match status" value="1"/>
</dbReference>
<evidence type="ECO:0000313" key="3">
    <source>
        <dbReference type="Proteomes" id="UP000091857"/>
    </source>
</evidence>
<dbReference type="Proteomes" id="UP000091857">
    <property type="component" value="Chromosome 14"/>
</dbReference>
<keyword evidence="3" id="KW-1185">Reference proteome</keyword>
<dbReference type="OrthoDB" id="1662399at2759"/>
<reference evidence="3" key="1">
    <citation type="journal article" date="2016" name="Nat. Biotechnol.">
        <title>Sequencing wild and cultivated cassava and related species reveals extensive interspecific hybridization and genetic diversity.</title>
        <authorList>
            <person name="Bredeson J.V."/>
            <person name="Lyons J.B."/>
            <person name="Prochnik S.E."/>
            <person name="Wu G.A."/>
            <person name="Ha C.M."/>
            <person name="Edsinger-Gonzales E."/>
            <person name="Grimwood J."/>
            <person name="Schmutz J."/>
            <person name="Rabbi I.Y."/>
            <person name="Egesi C."/>
            <person name="Nauluvula P."/>
            <person name="Lebot V."/>
            <person name="Ndunguru J."/>
            <person name="Mkamilo G."/>
            <person name="Bart R.S."/>
            <person name="Setter T.L."/>
            <person name="Gleadow R.M."/>
            <person name="Kulakow P."/>
            <person name="Ferguson M.E."/>
            <person name="Rounsley S."/>
            <person name="Rokhsar D.S."/>
        </authorList>
    </citation>
    <scope>NUCLEOTIDE SEQUENCE [LARGE SCALE GENOMIC DNA]</scope>
    <source>
        <strain evidence="3">cv. AM560-2</strain>
    </source>
</reference>
<comment type="caution">
    <text evidence="2">The sequence shown here is derived from an EMBL/GenBank/DDBJ whole genome shotgun (WGS) entry which is preliminary data.</text>
</comment>
<accession>A0A2C9UKM3</accession>
<feature type="compositionally biased region" description="Acidic residues" evidence="1">
    <location>
        <begin position="103"/>
        <end position="113"/>
    </location>
</feature>
<evidence type="ECO:0000313" key="2">
    <source>
        <dbReference type="EMBL" id="OAY31330.1"/>
    </source>
</evidence>
<protein>
    <submittedName>
        <fullName evidence="2">Uncharacterized protein</fullName>
    </submittedName>
</protein>
<dbReference type="PANTHER" id="PTHR36715:SF1">
    <property type="entry name" value="PROTEIN, PUTATIVE-RELATED"/>
    <property type="match status" value="1"/>
</dbReference>
<dbReference type="AlphaFoldDB" id="A0A2C9UKM3"/>
<organism evidence="2 3">
    <name type="scientific">Manihot esculenta</name>
    <name type="common">Cassava</name>
    <name type="synonym">Jatropha manihot</name>
    <dbReference type="NCBI Taxonomy" id="3983"/>
    <lineage>
        <taxon>Eukaryota</taxon>
        <taxon>Viridiplantae</taxon>
        <taxon>Streptophyta</taxon>
        <taxon>Embryophyta</taxon>
        <taxon>Tracheophyta</taxon>
        <taxon>Spermatophyta</taxon>
        <taxon>Magnoliopsida</taxon>
        <taxon>eudicotyledons</taxon>
        <taxon>Gunneridae</taxon>
        <taxon>Pentapetalae</taxon>
        <taxon>rosids</taxon>
        <taxon>fabids</taxon>
        <taxon>Malpighiales</taxon>
        <taxon>Euphorbiaceae</taxon>
        <taxon>Crotonoideae</taxon>
        <taxon>Manihoteae</taxon>
        <taxon>Manihot</taxon>
    </lineage>
</organism>
<gene>
    <name evidence="2" type="ORF">MANES_14G103500v8</name>
</gene>